<dbReference type="InterPro" id="IPR008250">
    <property type="entry name" value="ATPase_P-typ_transduc_dom_A_sf"/>
</dbReference>
<dbReference type="EMBL" id="SOYY01000012">
    <property type="protein sequence ID" value="KAA0713779.1"/>
    <property type="molecule type" value="Genomic_DNA"/>
</dbReference>
<evidence type="ECO:0000256" key="7">
    <source>
        <dbReference type="SAM" id="Phobius"/>
    </source>
</evidence>
<dbReference type="AlphaFoldDB" id="A0A5A9NYH5"/>
<name>A0A5A9NYH5_9TELE</name>
<organism evidence="10 11">
    <name type="scientific">Triplophysa tibetana</name>
    <dbReference type="NCBI Taxonomy" id="1572043"/>
    <lineage>
        <taxon>Eukaryota</taxon>
        <taxon>Metazoa</taxon>
        <taxon>Chordata</taxon>
        <taxon>Craniata</taxon>
        <taxon>Vertebrata</taxon>
        <taxon>Euteleostomi</taxon>
        <taxon>Actinopterygii</taxon>
        <taxon>Neopterygii</taxon>
        <taxon>Teleostei</taxon>
        <taxon>Ostariophysi</taxon>
        <taxon>Cypriniformes</taxon>
        <taxon>Nemacheilidae</taxon>
        <taxon>Triplophysa</taxon>
    </lineage>
</organism>
<evidence type="ECO:0000256" key="3">
    <source>
        <dbReference type="ARBA" id="ARBA00022741"/>
    </source>
</evidence>
<evidence type="ECO:0000259" key="9">
    <source>
        <dbReference type="Pfam" id="PF12409"/>
    </source>
</evidence>
<dbReference type="GO" id="GO:0046872">
    <property type="term" value="F:metal ion binding"/>
    <property type="evidence" value="ECO:0007669"/>
    <property type="project" value="UniProtKB-KW"/>
</dbReference>
<protein>
    <submittedName>
        <fullName evidence="10">Putative cation-transporting ATPase 13A3</fullName>
    </submittedName>
</protein>
<evidence type="ECO:0000256" key="2">
    <source>
        <dbReference type="ARBA" id="ARBA00022723"/>
    </source>
</evidence>
<reference evidence="10 11" key="1">
    <citation type="journal article" date="2019" name="Mol. Ecol. Resour.">
        <title>Chromosome-level genome assembly of Triplophysa tibetana, a fish adapted to the harsh high-altitude environment of the Tibetan Plateau.</title>
        <authorList>
            <person name="Yang X."/>
            <person name="Liu H."/>
            <person name="Ma Z."/>
            <person name="Zou Y."/>
            <person name="Zou M."/>
            <person name="Mao Y."/>
            <person name="Li X."/>
            <person name="Wang H."/>
            <person name="Chen T."/>
            <person name="Wang W."/>
            <person name="Yang R."/>
        </authorList>
    </citation>
    <scope>NUCLEOTIDE SEQUENCE [LARGE SCALE GENOMIC DNA]</scope>
    <source>
        <strain evidence="10">TTIB1903HZAU</strain>
        <tissue evidence="10">Muscle</tissue>
    </source>
</reference>
<evidence type="ECO:0000256" key="1">
    <source>
        <dbReference type="ARBA" id="ARBA00004141"/>
    </source>
</evidence>
<proteinExistence type="predicted"/>
<keyword evidence="5" id="KW-0460">Magnesium</keyword>
<keyword evidence="3" id="KW-0547">Nucleotide-binding</keyword>
<keyword evidence="6" id="KW-1278">Translocase</keyword>
<dbReference type="GO" id="GO:0005524">
    <property type="term" value="F:ATP binding"/>
    <property type="evidence" value="ECO:0007669"/>
    <property type="project" value="UniProtKB-KW"/>
</dbReference>
<keyword evidence="7" id="KW-1133">Transmembrane helix</keyword>
<feature type="transmembrane region" description="Helical" evidence="7">
    <location>
        <begin position="108"/>
        <end position="127"/>
    </location>
</feature>
<dbReference type="Gene3D" id="2.70.150.10">
    <property type="entry name" value="Calcium-transporting ATPase, cytoplasmic transduction domain A"/>
    <property type="match status" value="1"/>
</dbReference>
<keyword evidence="7" id="KW-0812">Transmembrane</keyword>
<feature type="domain" description="P-type ATPase A" evidence="8">
    <location>
        <begin position="150"/>
        <end position="182"/>
    </location>
</feature>
<keyword evidence="2" id="KW-0479">Metal-binding</keyword>
<evidence type="ECO:0000256" key="5">
    <source>
        <dbReference type="ARBA" id="ARBA00022842"/>
    </source>
</evidence>
<evidence type="ECO:0000313" key="11">
    <source>
        <dbReference type="Proteomes" id="UP000324632"/>
    </source>
</evidence>
<sequence>MEMEDLKIINKGLKDEMELLGYHRADGSWLWWVSVVSAQEVFFSAAIWMPEWCVKATCSRTTVREAEVALSQSTVCFNANNYFWVLNPFNIFQLSSVILWFIDGYNYYTMARVFMSVITVAASLYTIKKKRRKPCPGIWSLVMSLFIPSNGSIMPCEAVLICGSCIVNESMLTGESIPVVKTDLPNPPLDKKWRGLCHLQQRIKGAHALLRHKCLQTRYYTEK</sequence>
<dbReference type="SUPFAM" id="SSF81653">
    <property type="entry name" value="Calcium ATPase, transduction domain A"/>
    <property type="match status" value="1"/>
</dbReference>
<dbReference type="GO" id="GO:0031902">
    <property type="term" value="C:late endosome membrane"/>
    <property type="evidence" value="ECO:0007669"/>
    <property type="project" value="TreeGrafter"/>
</dbReference>
<dbReference type="GO" id="GO:0015203">
    <property type="term" value="F:polyamine transmembrane transporter activity"/>
    <property type="evidence" value="ECO:0007669"/>
    <property type="project" value="TreeGrafter"/>
</dbReference>
<evidence type="ECO:0000256" key="6">
    <source>
        <dbReference type="ARBA" id="ARBA00022967"/>
    </source>
</evidence>
<dbReference type="PANTHER" id="PTHR45630">
    <property type="entry name" value="CATION-TRANSPORTING ATPASE-RELATED"/>
    <property type="match status" value="1"/>
</dbReference>
<keyword evidence="11" id="KW-1185">Reference proteome</keyword>
<comment type="caution">
    <text evidence="10">The sequence shown here is derived from an EMBL/GenBank/DDBJ whole genome shotgun (WGS) entry which is preliminary data.</text>
</comment>
<dbReference type="InterPro" id="IPR047819">
    <property type="entry name" value="P5A-ATPase_N"/>
</dbReference>
<keyword evidence="4" id="KW-0067">ATP-binding</keyword>
<feature type="domain" description="P5B-type ATPase N-terminal" evidence="9">
    <location>
        <begin position="15"/>
        <end position="70"/>
    </location>
</feature>
<dbReference type="PANTHER" id="PTHR45630:SF12">
    <property type="entry name" value="POLYAMINE-TRANSPORTING ATPASE 13A3"/>
    <property type="match status" value="1"/>
</dbReference>
<dbReference type="GO" id="GO:0140358">
    <property type="term" value="F:P-type transmembrane transporter activity"/>
    <property type="evidence" value="ECO:0007669"/>
    <property type="project" value="InterPro"/>
</dbReference>
<gene>
    <name evidence="10" type="ORF">E1301_Tti017588</name>
</gene>
<evidence type="ECO:0000256" key="4">
    <source>
        <dbReference type="ARBA" id="ARBA00022840"/>
    </source>
</evidence>
<dbReference type="Pfam" id="PF12409">
    <property type="entry name" value="P5-ATPase"/>
    <property type="match status" value="1"/>
</dbReference>
<dbReference type="GO" id="GO:0019829">
    <property type="term" value="F:ATPase-coupled monoatomic cation transmembrane transporter activity"/>
    <property type="evidence" value="ECO:0007669"/>
    <property type="project" value="TreeGrafter"/>
</dbReference>
<dbReference type="InterPro" id="IPR059000">
    <property type="entry name" value="ATPase_P-type_domA"/>
</dbReference>
<dbReference type="GO" id="GO:0006874">
    <property type="term" value="P:intracellular calcium ion homeostasis"/>
    <property type="evidence" value="ECO:0007669"/>
    <property type="project" value="TreeGrafter"/>
</dbReference>
<keyword evidence="7" id="KW-0472">Membrane</keyword>
<accession>A0A5A9NYH5</accession>
<feature type="transmembrane region" description="Helical" evidence="7">
    <location>
        <begin position="82"/>
        <end position="102"/>
    </location>
</feature>
<dbReference type="InterPro" id="IPR006544">
    <property type="entry name" value="P-type_TPase_V"/>
</dbReference>
<dbReference type="Proteomes" id="UP000324632">
    <property type="component" value="Chromosome 12"/>
</dbReference>
<comment type="subcellular location">
    <subcellularLocation>
        <location evidence="1">Membrane</location>
        <topology evidence="1">Multi-pass membrane protein</topology>
    </subcellularLocation>
</comment>
<dbReference type="Pfam" id="PF00122">
    <property type="entry name" value="E1-E2_ATPase"/>
    <property type="match status" value="1"/>
</dbReference>
<evidence type="ECO:0000313" key="10">
    <source>
        <dbReference type="EMBL" id="KAA0713779.1"/>
    </source>
</evidence>
<evidence type="ECO:0000259" key="8">
    <source>
        <dbReference type="Pfam" id="PF00122"/>
    </source>
</evidence>